<reference evidence="1" key="1">
    <citation type="submission" date="2023-10" db="EMBL/GenBank/DDBJ databases">
        <authorList>
            <person name="Hackl T."/>
        </authorList>
    </citation>
    <scope>NUCLEOTIDE SEQUENCE</scope>
</reference>
<evidence type="ECO:0000313" key="2">
    <source>
        <dbReference type="Proteomes" id="UP001295740"/>
    </source>
</evidence>
<keyword evidence="2" id="KW-1185">Reference proteome</keyword>
<dbReference type="AlphaFoldDB" id="A0AAI8YGD0"/>
<name>A0AAI8YGD0_9PEZI</name>
<accession>A0AAI8YGD0</accession>
<protein>
    <submittedName>
        <fullName evidence="1">Uu.00g111290.m01.CDS01</fullName>
    </submittedName>
</protein>
<gene>
    <name evidence="1" type="ORF">KHLLAP_LOCUS4203</name>
</gene>
<organism evidence="1 2">
    <name type="scientific">Anthostomella pinea</name>
    <dbReference type="NCBI Taxonomy" id="933095"/>
    <lineage>
        <taxon>Eukaryota</taxon>
        <taxon>Fungi</taxon>
        <taxon>Dikarya</taxon>
        <taxon>Ascomycota</taxon>
        <taxon>Pezizomycotina</taxon>
        <taxon>Sordariomycetes</taxon>
        <taxon>Xylariomycetidae</taxon>
        <taxon>Xylariales</taxon>
        <taxon>Xylariaceae</taxon>
        <taxon>Anthostomella</taxon>
    </lineage>
</organism>
<evidence type="ECO:0000313" key="1">
    <source>
        <dbReference type="EMBL" id="CAJ2503735.1"/>
    </source>
</evidence>
<dbReference type="EMBL" id="CAUWAG010000006">
    <property type="protein sequence ID" value="CAJ2503735.1"/>
    <property type="molecule type" value="Genomic_DNA"/>
</dbReference>
<comment type="caution">
    <text evidence="1">The sequence shown here is derived from an EMBL/GenBank/DDBJ whole genome shotgun (WGS) entry which is preliminary data.</text>
</comment>
<dbReference type="Proteomes" id="UP001295740">
    <property type="component" value="Unassembled WGS sequence"/>
</dbReference>
<sequence length="202" mass="22427">MKHDILGHRLESLFFDIEASFAANLSLIFHPRAHSSRSMFGTSSQCRRAGLQRGHYMAYVPMDPLQALAYQGYVQGGAPQYMPQSAGAPSWSTAYDLSLDYWCSLADSVAEKLGRRLHREDLERSFAQFVVAEADARLVPIRVLWAMWSFDPVSLNLNVSRSADKILHLPLLLEAGACGEGQDADEGVNVRPMRWIVPSSSG</sequence>
<proteinExistence type="predicted"/>